<keyword evidence="1" id="KW-0812">Transmembrane</keyword>
<proteinExistence type="predicted"/>
<reference evidence="2" key="1">
    <citation type="submission" date="2014-11" db="EMBL/GenBank/DDBJ databases">
        <authorList>
            <person name="Amaro Gonzalez C."/>
        </authorList>
    </citation>
    <scope>NUCLEOTIDE SEQUENCE</scope>
</reference>
<sequence length="35" mass="3884">MSRKTLGNNDTTISVQLSDILTNITILLLVLLQLQ</sequence>
<feature type="transmembrane region" description="Helical" evidence="1">
    <location>
        <begin position="12"/>
        <end position="32"/>
    </location>
</feature>
<organism evidence="2">
    <name type="scientific">Anguilla anguilla</name>
    <name type="common">European freshwater eel</name>
    <name type="synonym">Muraena anguilla</name>
    <dbReference type="NCBI Taxonomy" id="7936"/>
    <lineage>
        <taxon>Eukaryota</taxon>
        <taxon>Metazoa</taxon>
        <taxon>Chordata</taxon>
        <taxon>Craniata</taxon>
        <taxon>Vertebrata</taxon>
        <taxon>Euteleostomi</taxon>
        <taxon>Actinopterygii</taxon>
        <taxon>Neopterygii</taxon>
        <taxon>Teleostei</taxon>
        <taxon>Anguilliformes</taxon>
        <taxon>Anguillidae</taxon>
        <taxon>Anguilla</taxon>
    </lineage>
</organism>
<keyword evidence="1" id="KW-1133">Transmembrane helix</keyword>
<keyword evidence="1" id="KW-0472">Membrane</keyword>
<evidence type="ECO:0000256" key="1">
    <source>
        <dbReference type="SAM" id="Phobius"/>
    </source>
</evidence>
<name>A0A0E9V4V2_ANGAN</name>
<dbReference type="EMBL" id="GBXM01035500">
    <property type="protein sequence ID" value="JAH73077.1"/>
    <property type="molecule type" value="Transcribed_RNA"/>
</dbReference>
<accession>A0A0E9V4V2</accession>
<protein>
    <submittedName>
        <fullName evidence="2">Uncharacterized protein</fullName>
    </submittedName>
</protein>
<reference evidence="2" key="2">
    <citation type="journal article" date="2015" name="Fish Shellfish Immunol.">
        <title>Early steps in the European eel (Anguilla anguilla)-Vibrio vulnificus interaction in the gills: Role of the RtxA13 toxin.</title>
        <authorList>
            <person name="Callol A."/>
            <person name="Pajuelo D."/>
            <person name="Ebbesson L."/>
            <person name="Teles M."/>
            <person name="MacKenzie S."/>
            <person name="Amaro C."/>
        </authorList>
    </citation>
    <scope>NUCLEOTIDE SEQUENCE</scope>
</reference>
<evidence type="ECO:0000313" key="2">
    <source>
        <dbReference type="EMBL" id="JAH73077.1"/>
    </source>
</evidence>
<dbReference type="AlphaFoldDB" id="A0A0E9V4V2"/>